<protein>
    <submittedName>
        <fullName evidence="5">TIR domain-containing protein</fullName>
    </submittedName>
</protein>
<proteinExistence type="inferred from homology"/>
<dbReference type="GO" id="GO:0007165">
    <property type="term" value="P:signal transduction"/>
    <property type="evidence" value="ECO:0007669"/>
    <property type="project" value="InterPro"/>
</dbReference>
<evidence type="ECO:0000256" key="3">
    <source>
        <dbReference type="SAM" id="Phobius"/>
    </source>
</evidence>
<sequence>MAGTRTAVFLSYRREDTKHVAGRLGDRLTQRFDDVFMDIDTLEPGVDFAAAIRRAVGECDVLLALIGENWVDAVDDQGARRLDDPDDWIVQEIKVALDRNIRVVPVLVDSVPMPRRSELPEVLTPLADRHAAALRYESFDSDAESLITAVERALAPPADDVPRVDLPGDDTSTIAGVGPTGVPDGDLRDGKQAPVGTDEVDDPARPPAQEAHEEAAVGQPDETDELGDPRRPPAEETPEEGGTDQPDDSGPDGTGVVDGPTEAQREADARRRRRRRRAMAAALALVVIGAAAAAWALLRGPEPPPGIPWASPLPLETIVVPVEESSGSSALFLVDSDVGTVGDRVDTGGHKAGSPVLAPGRGAVVYQTQTSTQPLDIRMLRVVAVDGTGDRELFDRPEDCQWMLRPSWNPVELDQIAVPCLDYKVDGQPLEFSLRIYTLDGEVVRALETGRAWLDDVSFSPNGETVTYAMGPGDDAPVIYSRPADGGPSERLAEGRDPMWSPDGARIVFSSPADHSDPERPPSTIRVMDPDGSNVEDLTAGPFADRNPGWSPDGEQVVFLSNRGSADGTTLRAWLVDADGRDEPRELLPGEAGSMTSPPAWASR</sequence>
<feature type="region of interest" description="Disordered" evidence="2">
    <location>
        <begin position="158"/>
        <end position="273"/>
    </location>
</feature>
<dbReference type="PANTHER" id="PTHR36842">
    <property type="entry name" value="PROTEIN TOLB HOMOLOG"/>
    <property type="match status" value="1"/>
</dbReference>
<accession>A0A6N7EHC2</accession>
<keyword evidence="3" id="KW-0812">Transmembrane</keyword>
<organism evidence="5 6">
    <name type="scientific">Georgenia subflava</name>
    <dbReference type="NCBI Taxonomy" id="1622177"/>
    <lineage>
        <taxon>Bacteria</taxon>
        <taxon>Bacillati</taxon>
        <taxon>Actinomycetota</taxon>
        <taxon>Actinomycetes</taxon>
        <taxon>Micrococcales</taxon>
        <taxon>Bogoriellaceae</taxon>
        <taxon>Georgenia</taxon>
    </lineage>
</organism>
<dbReference type="SUPFAM" id="SSF52200">
    <property type="entry name" value="Toll/Interleukin receptor TIR domain"/>
    <property type="match status" value="1"/>
</dbReference>
<dbReference type="Proteomes" id="UP000437709">
    <property type="component" value="Unassembled WGS sequence"/>
</dbReference>
<evidence type="ECO:0000256" key="1">
    <source>
        <dbReference type="ARBA" id="ARBA00009820"/>
    </source>
</evidence>
<dbReference type="InterPro" id="IPR011042">
    <property type="entry name" value="6-blade_b-propeller_TolB-like"/>
</dbReference>
<dbReference type="InterPro" id="IPR011659">
    <property type="entry name" value="WD40"/>
</dbReference>
<dbReference type="Pfam" id="PF07676">
    <property type="entry name" value="PD40"/>
    <property type="match status" value="2"/>
</dbReference>
<dbReference type="InterPro" id="IPR035897">
    <property type="entry name" value="Toll_tir_struct_dom_sf"/>
</dbReference>
<dbReference type="InterPro" id="IPR000157">
    <property type="entry name" value="TIR_dom"/>
</dbReference>
<evidence type="ECO:0000256" key="2">
    <source>
        <dbReference type="SAM" id="MobiDB-lite"/>
    </source>
</evidence>
<comment type="similarity">
    <text evidence="1">Belongs to the TolB family.</text>
</comment>
<evidence type="ECO:0000313" key="6">
    <source>
        <dbReference type="Proteomes" id="UP000437709"/>
    </source>
</evidence>
<gene>
    <name evidence="5" type="ORF">GB881_05655</name>
</gene>
<feature type="compositionally biased region" description="Acidic residues" evidence="2">
    <location>
        <begin position="236"/>
        <end position="250"/>
    </location>
</feature>
<dbReference type="Gene3D" id="3.40.50.10140">
    <property type="entry name" value="Toll/interleukin-1 receptor homology (TIR) domain"/>
    <property type="match status" value="1"/>
</dbReference>
<dbReference type="PROSITE" id="PS50104">
    <property type="entry name" value="TIR"/>
    <property type="match status" value="1"/>
</dbReference>
<dbReference type="Gene3D" id="2.120.10.30">
    <property type="entry name" value="TolB, C-terminal domain"/>
    <property type="match status" value="1"/>
</dbReference>
<dbReference type="SUPFAM" id="SSF82171">
    <property type="entry name" value="DPP6 N-terminal domain-like"/>
    <property type="match status" value="1"/>
</dbReference>
<keyword evidence="6" id="KW-1185">Reference proteome</keyword>
<evidence type="ECO:0000313" key="5">
    <source>
        <dbReference type="EMBL" id="MPV36543.1"/>
    </source>
</evidence>
<dbReference type="OrthoDB" id="3654490at2"/>
<keyword evidence="3" id="KW-1133">Transmembrane helix</keyword>
<dbReference type="PANTHER" id="PTHR36842:SF1">
    <property type="entry name" value="PROTEIN TOLB"/>
    <property type="match status" value="1"/>
</dbReference>
<keyword evidence="3" id="KW-0472">Membrane</keyword>
<feature type="transmembrane region" description="Helical" evidence="3">
    <location>
        <begin position="278"/>
        <end position="298"/>
    </location>
</feature>
<dbReference type="RefSeq" id="WP_152194706.1">
    <property type="nucleotide sequence ID" value="NZ_VUKD01000002.1"/>
</dbReference>
<comment type="caution">
    <text evidence="5">The sequence shown here is derived from an EMBL/GenBank/DDBJ whole genome shotgun (WGS) entry which is preliminary data.</text>
</comment>
<name>A0A6N7EHC2_9MICO</name>
<dbReference type="AlphaFoldDB" id="A0A6N7EHC2"/>
<reference evidence="5 6" key="1">
    <citation type="submission" date="2019-10" db="EMBL/GenBank/DDBJ databases">
        <title>Georgenia wutianyii sp. nov. and Georgenia yuyongxinii sp. nov. isolated from plateau pika (Ochotona curzoniae) in the Qinghai-Tibet plateau of China.</title>
        <authorList>
            <person name="Tian Z."/>
        </authorList>
    </citation>
    <scope>NUCLEOTIDE SEQUENCE [LARGE SCALE GENOMIC DNA]</scope>
    <source>
        <strain evidence="5 6">JCM 19765</strain>
    </source>
</reference>
<dbReference type="Pfam" id="PF13676">
    <property type="entry name" value="TIR_2"/>
    <property type="match status" value="1"/>
</dbReference>
<feature type="domain" description="TIR" evidence="4">
    <location>
        <begin position="4"/>
        <end position="154"/>
    </location>
</feature>
<feature type="region of interest" description="Disordered" evidence="2">
    <location>
        <begin position="509"/>
        <end position="535"/>
    </location>
</feature>
<dbReference type="EMBL" id="WHPC01000013">
    <property type="protein sequence ID" value="MPV36543.1"/>
    <property type="molecule type" value="Genomic_DNA"/>
</dbReference>
<evidence type="ECO:0000259" key="4">
    <source>
        <dbReference type="PROSITE" id="PS50104"/>
    </source>
</evidence>
<feature type="region of interest" description="Disordered" evidence="2">
    <location>
        <begin position="580"/>
        <end position="604"/>
    </location>
</feature>